<dbReference type="InterPro" id="IPR007252">
    <property type="entry name" value="Nup84/Nup107"/>
</dbReference>
<dbReference type="OrthoDB" id="3098at2759"/>
<dbReference type="GO" id="GO:0017056">
    <property type="term" value="F:structural constituent of nuclear pore"/>
    <property type="evidence" value="ECO:0007669"/>
    <property type="project" value="UniProtKB-UniRule"/>
</dbReference>
<dbReference type="GO" id="GO:0031965">
    <property type="term" value="C:nuclear membrane"/>
    <property type="evidence" value="ECO:0007669"/>
    <property type="project" value="UniProtKB-SubCell"/>
</dbReference>
<gene>
    <name evidence="10" type="ORF">NOO_LOCUS4302</name>
</gene>
<evidence type="ECO:0000256" key="6">
    <source>
        <dbReference type="ARBA" id="ARBA00023132"/>
    </source>
</evidence>
<keyword evidence="2 8" id="KW-0813">Transport</keyword>
<reference evidence="10 11" key="2">
    <citation type="submission" date="2018-08" db="EMBL/GenBank/DDBJ databases">
        <authorList>
            <person name="Laetsch R D."/>
            <person name="Stevens L."/>
            <person name="Kumar S."/>
            <person name="Blaxter L. M."/>
        </authorList>
    </citation>
    <scope>NUCLEOTIDE SEQUENCE [LARGE SCALE GENOMIC DNA]</scope>
</reference>
<comment type="function">
    <text evidence="8">Functions as a component of the nuclear pore complex (NPC).</text>
</comment>
<keyword evidence="5 8" id="KW-0811">Translocation</keyword>
<dbReference type="GO" id="GO:0006406">
    <property type="term" value="P:mRNA export from nucleus"/>
    <property type="evidence" value="ECO:0007669"/>
    <property type="project" value="TreeGrafter"/>
</dbReference>
<dbReference type="AlphaFoldDB" id="A0A182E8E7"/>
<reference evidence="12" key="1">
    <citation type="submission" date="2016-06" db="UniProtKB">
        <authorList>
            <consortium name="WormBaseParasite"/>
        </authorList>
    </citation>
    <scope>IDENTIFICATION</scope>
</reference>
<evidence type="ECO:0000256" key="5">
    <source>
        <dbReference type="ARBA" id="ARBA00023010"/>
    </source>
</evidence>
<evidence type="ECO:0000256" key="1">
    <source>
        <dbReference type="ARBA" id="ARBA00009510"/>
    </source>
</evidence>
<keyword evidence="6 8" id="KW-0906">Nuclear pore complex</keyword>
<keyword evidence="3" id="KW-0509">mRNA transport</keyword>
<sequence>MSILRQMHIASRMSILYSAYMIMSYMGNVHEEHIMNNSQFDGNISISTVESLRSTQEIDTTLNTTQYCFLHDDFFLVKVTQALFEDFQAKCMDSENVNKSSDLVALFFEICSDGIAAFQKISMRPEKTTALISVLEQLLNEQKAYLLLLNLAKMNRMLDDLKNLEKRSVLADLLTNDVEFRRLLVLLEWCEENAYNEPEANAELSNECAYLEKNCMLRAETLHARIRGENLCDLDLDGALHGRLHNKDEELESRVFSAVYTLVRCGRIDEASSLLEKSGLCSLVPLLQLRKMSRNAALTPISTDETSYYLARSRAFFKRTIDKIVTKGTSLSQVEACLWSIVAGHLEPALSLSSRTEDRLWCYLNAAVESRLDAAITTTHNGDFNIGIGREVENDDLRINSIFDEIAALERSPYYTIYRHIVNDDSLSLIASMDMWLEQHEDDLERFPHIIRFMAHLVLLLRFTGQPVQEESANSIIRSYVRLLISLKLYPIVPYYANKLPLEMAEEMVVDFMCQLEDENVRKDVLAAAYAAKMDGVRLCKQIFNGVIAQYPVVEEESEKDDMLINAWNWLTYSGIDTYYDALLGMNEIMREFFYVDKLDKAKKLLQQSRKLIDKILESFSHVIDTDDRIEPKLSRAITEYKAYECYLNALMKFNEWFKQSQRSVPSIPENSAGDAGTLMDIQQRITLEVIHQRANEQMQRYENASKQTTIAAMEALDLVLRFPHGWLTLKRVEMETLNEEEVRKLTEIRSRYITAVVIMLVTLFEKSGINGSAQLVELLADEDYMLAEVIPKEQLRILIKQLSVNAYNSL</sequence>
<name>A0A182E8E7_ONCOC</name>
<dbReference type="STRING" id="42157.A0A182E8E7"/>
<evidence type="ECO:0000313" key="12">
    <source>
        <dbReference type="WBParaSite" id="nOo.2.0.1.t04302-RA"/>
    </source>
</evidence>
<dbReference type="Proteomes" id="UP000271087">
    <property type="component" value="Unassembled WGS sequence"/>
</dbReference>
<keyword evidence="8" id="KW-0472">Membrane</keyword>
<feature type="coiled-coil region" evidence="9">
    <location>
        <begin position="685"/>
        <end position="712"/>
    </location>
</feature>
<keyword evidence="7 8" id="KW-0539">Nucleus</keyword>
<evidence type="ECO:0000256" key="2">
    <source>
        <dbReference type="ARBA" id="ARBA00022448"/>
    </source>
</evidence>
<dbReference type="WBParaSite" id="nOo.2.0.1.t04302-RA">
    <property type="protein sequence ID" value="nOo.2.0.1.t04302-RA"/>
    <property type="gene ID" value="nOo.2.0.1.g04302"/>
</dbReference>
<keyword evidence="4" id="KW-0653">Protein transport</keyword>
<dbReference type="Gene3D" id="1.10.3450.20">
    <property type="match status" value="1"/>
</dbReference>
<dbReference type="PANTHER" id="PTHR13003:SF2">
    <property type="entry name" value="NUCLEAR PORE COMPLEX PROTEIN NUP107"/>
    <property type="match status" value="1"/>
</dbReference>
<organism evidence="12">
    <name type="scientific">Onchocerca ochengi</name>
    <name type="common">Filarial nematode worm</name>
    <dbReference type="NCBI Taxonomy" id="42157"/>
    <lineage>
        <taxon>Eukaryota</taxon>
        <taxon>Metazoa</taxon>
        <taxon>Ecdysozoa</taxon>
        <taxon>Nematoda</taxon>
        <taxon>Chromadorea</taxon>
        <taxon>Rhabditida</taxon>
        <taxon>Spirurina</taxon>
        <taxon>Spiruromorpha</taxon>
        <taxon>Filarioidea</taxon>
        <taxon>Onchocercidae</taxon>
        <taxon>Onchocerca</taxon>
    </lineage>
</organism>
<evidence type="ECO:0000256" key="3">
    <source>
        <dbReference type="ARBA" id="ARBA00022816"/>
    </source>
</evidence>
<keyword evidence="11" id="KW-1185">Reference proteome</keyword>
<dbReference type="Pfam" id="PF04121">
    <property type="entry name" value="Nup84_Nup100"/>
    <property type="match status" value="1"/>
</dbReference>
<dbReference type="GO" id="GO:0000973">
    <property type="term" value="P:post-transcriptional tethering of RNA polymerase II gene DNA at nuclear periphery"/>
    <property type="evidence" value="ECO:0007669"/>
    <property type="project" value="TreeGrafter"/>
</dbReference>
<evidence type="ECO:0000256" key="4">
    <source>
        <dbReference type="ARBA" id="ARBA00022927"/>
    </source>
</evidence>
<evidence type="ECO:0000313" key="10">
    <source>
        <dbReference type="EMBL" id="VDK72497.1"/>
    </source>
</evidence>
<dbReference type="GO" id="GO:0006606">
    <property type="term" value="P:protein import into nucleus"/>
    <property type="evidence" value="ECO:0007669"/>
    <property type="project" value="TreeGrafter"/>
</dbReference>
<dbReference type="PANTHER" id="PTHR13003">
    <property type="entry name" value="NUP107-RELATED"/>
    <property type="match status" value="1"/>
</dbReference>
<proteinExistence type="inferred from homology"/>
<evidence type="ECO:0000256" key="7">
    <source>
        <dbReference type="ARBA" id="ARBA00023242"/>
    </source>
</evidence>
<comment type="subunit">
    <text evidence="8">Part of the nuclear pore complex (NPC).</text>
</comment>
<comment type="subcellular location">
    <subcellularLocation>
        <location evidence="8">Nucleus</location>
        <location evidence="8">Nuclear pore complex</location>
    </subcellularLocation>
    <subcellularLocation>
        <location evidence="8">Nucleus membrane</location>
    </subcellularLocation>
</comment>
<keyword evidence="9" id="KW-0175">Coiled coil</keyword>
<dbReference type="EMBL" id="UYRW01000949">
    <property type="protein sequence ID" value="VDK72497.1"/>
    <property type="molecule type" value="Genomic_DNA"/>
</dbReference>
<accession>A0A182E8E7</accession>
<protein>
    <recommendedName>
        <fullName evidence="8">Nuclear pore complex protein</fullName>
    </recommendedName>
</protein>
<evidence type="ECO:0000313" key="11">
    <source>
        <dbReference type="Proteomes" id="UP000271087"/>
    </source>
</evidence>
<evidence type="ECO:0000256" key="9">
    <source>
        <dbReference type="SAM" id="Coils"/>
    </source>
</evidence>
<dbReference type="Gene3D" id="1.20.190.50">
    <property type="match status" value="1"/>
</dbReference>
<comment type="similarity">
    <text evidence="1 8">Belongs to the nucleoporin Nup84/Nup107 family.</text>
</comment>
<evidence type="ECO:0000256" key="8">
    <source>
        <dbReference type="RuleBase" id="RU365072"/>
    </source>
</evidence>
<dbReference type="GO" id="GO:0031080">
    <property type="term" value="C:nuclear pore outer ring"/>
    <property type="evidence" value="ECO:0007669"/>
    <property type="project" value="TreeGrafter"/>
</dbReference>